<dbReference type="EMBL" id="GDID01003608">
    <property type="protein sequence ID" value="JAP92998.1"/>
    <property type="molecule type" value="Transcribed_RNA"/>
</dbReference>
<feature type="non-terminal residue" evidence="2">
    <location>
        <position position="1"/>
    </location>
</feature>
<name>A0A146K9I2_9EUKA</name>
<dbReference type="AlphaFoldDB" id="A0A146K9I2"/>
<keyword evidence="1" id="KW-0812">Transmembrane</keyword>
<protein>
    <submittedName>
        <fullName evidence="2">Uncharacterized protein</fullName>
    </submittedName>
</protein>
<feature type="transmembrane region" description="Helical" evidence="1">
    <location>
        <begin position="460"/>
        <end position="482"/>
    </location>
</feature>
<proteinExistence type="predicted"/>
<keyword evidence="1" id="KW-1133">Transmembrane helix</keyword>
<accession>A0A146K9I2</accession>
<gene>
    <name evidence="2" type="ORF">TPC1_14879</name>
</gene>
<sequence>SILMFDSLVNCYSDKSTVTLDRNIKIFKVNLYPINDSCNIFPYSVGVNITFSGGIFQDSLNVKIQNFDFYNTTEIDVPYTDLMFIAPKTITDFDATFCFVTVYSYSEQAYQEIMVQQERKSDMTNCFSNLNVFLEADEMDINAVPTSQCKIQIESQANSPINYVNDIYVQFNAQKYSLSNAQINNFITNYQNGLNISFVFTDITKILQSLSETRPEVQLVITLLQGQLEIQLQYDIQNIEYYVLPGLFGQNVVTKQEGAFYSIFRINNVMADGVKQQLSYDLFTYRLTIYDQDYVYTYQESLQSTETKQFMVVTCGTDEYCNYFLNGSSQSPHYYMDFILQKDSTIIYVMRLEMEVASSFFYNFDVIDSATQFCVNGRRSIESYPTSEMQLLIFDKTGTTVNPWILTTQSSIDADHRRFCFDKNGASLFDSNYYILQVATADGYAKTLSEDVQLEFPVEFVILPIGGVIIVVILVEVIIEMVKLKKALKKQKKNKAFRE</sequence>
<evidence type="ECO:0000256" key="1">
    <source>
        <dbReference type="SAM" id="Phobius"/>
    </source>
</evidence>
<keyword evidence="1" id="KW-0472">Membrane</keyword>
<reference evidence="2" key="1">
    <citation type="submission" date="2015-07" db="EMBL/GenBank/DDBJ databases">
        <title>Adaptation to a free-living lifestyle via gene acquisitions in the diplomonad Trepomonas sp. PC1.</title>
        <authorList>
            <person name="Xu F."/>
            <person name="Jerlstrom-Hultqvist J."/>
            <person name="Kolisko M."/>
            <person name="Simpson A.G.B."/>
            <person name="Roger A.J."/>
            <person name="Svard S.G."/>
            <person name="Andersson J.O."/>
        </authorList>
    </citation>
    <scope>NUCLEOTIDE SEQUENCE</scope>
    <source>
        <strain evidence="2">PC1</strain>
    </source>
</reference>
<evidence type="ECO:0000313" key="2">
    <source>
        <dbReference type="EMBL" id="JAP92998.1"/>
    </source>
</evidence>
<organism evidence="2">
    <name type="scientific">Trepomonas sp. PC1</name>
    <dbReference type="NCBI Taxonomy" id="1076344"/>
    <lineage>
        <taxon>Eukaryota</taxon>
        <taxon>Metamonada</taxon>
        <taxon>Diplomonadida</taxon>
        <taxon>Hexamitidae</taxon>
        <taxon>Hexamitinae</taxon>
        <taxon>Trepomonas</taxon>
    </lineage>
</organism>